<keyword evidence="2" id="KW-1185">Reference proteome</keyword>
<dbReference type="Proteomes" id="UP000437974">
    <property type="component" value="Segment"/>
</dbReference>
<evidence type="ECO:0000313" key="2">
    <source>
        <dbReference type="Proteomes" id="UP000437974"/>
    </source>
</evidence>
<dbReference type="KEGG" id="vg:55624231"/>
<sequence>MDLAYRHHVLTLLKELTFNLGPVLTRRVNGGFAEESYPLFDLNINGGQCQCTIYGFGDEVTLTLYGLRSLLGDNVQEGVIYRFNVNNEEEVIEVQDLLRDLLGPYFIKHLTRETEEEANALFFTRVSAIKDAGAFRNRNWFRKEQVIGFFYLDAYLRVEQVVIRRGKGRGRCYYHVTRTSLLGKETKEVLPCPRVLD</sequence>
<organism evidence="1 2">
    <name type="scientific">Photobacterium phage PDCC-1</name>
    <dbReference type="NCBI Taxonomy" id="2664246"/>
    <lineage>
        <taxon>Viruses</taxon>
        <taxon>Duplodnaviria</taxon>
        <taxon>Heunggongvirae</taxon>
        <taxon>Uroviricota</taxon>
        <taxon>Caudoviricetes</taxon>
        <taxon>Chimalliviridae</taxon>
        <taxon>Gorgonvirinae</taxon>
        <taxon>Aphroditevirus</taxon>
        <taxon>Aphroditevirus PDCC1</taxon>
    </lineage>
</organism>
<reference evidence="1 2" key="1">
    <citation type="submission" date="2019-10" db="EMBL/GenBank/DDBJ databases">
        <title>Draft genome sequence of Photobacterium phage PDCC-1.</title>
        <authorList>
            <person name="Quiroz-Guzman E."/>
        </authorList>
    </citation>
    <scope>NUCLEOTIDE SEQUENCE [LARGE SCALE GENOMIC DNA]</scope>
</reference>
<proteinExistence type="predicted"/>
<dbReference type="EMBL" id="MN562221">
    <property type="protein sequence ID" value="QGZ14558.1"/>
    <property type="molecule type" value="Genomic_DNA"/>
</dbReference>
<accession>A0A6B9J538</accession>
<protein>
    <submittedName>
        <fullName evidence="1">Uncharacterized protein</fullName>
    </submittedName>
</protein>
<dbReference type="RefSeq" id="YP_009853547.1">
    <property type="nucleotide sequence ID" value="NC_048821.1"/>
</dbReference>
<name>A0A6B9J538_9CAUD</name>
<dbReference type="GeneID" id="55624231"/>
<evidence type="ECO:0000313" key="1">
    <source>
        <dbReference type="EMBL" id="QGZ14558.1"/>
    </source>
</evidence>